<proteinExistence type="inferred from homology"/>
<gene>
    <name evidence="15" type="ORF">DDF67_05220</name>
</gene>
<dbReference type="EMBL" id="QDKQ01000024">
    <property type="protein sequence ID" value="PVM92766.1"/>
    <property type="molecule type" value="Genomic_DNA"/>
</dbReference>
<evidence type="ECO:0000256" key="4">
    <source>
        <dbReference type="ARBA" id="ARBA00022496"/>
    </source>
</evidence>
<dbReference type="Pfam" id="PF07660">
    <property type="entry name" value="STN"/>
    <property type="match status" value="1"/>
</dbReference>
<dbReference type="RefSeq" id="WP_109099874.1">
    <property type="nucleotide sequence ID" value="NZ_QDKQ01000024.1"/>
</dbReference>
<evidence type="ECO:0000313" key="15">
    <source>
        <dbReference type="EMBL" id="PVM92766.1"/>
    </source>
</evidence>
<dbReference type="InterPro" id="IPR011662">
    <property type="entry name" value="Secretin/TonB_short_N"/>
</dbReference>
<evidence type="ECO:0000256" key="10">
    <source>
        <dbReference type="PROSITE-ProRule" id="PRU01360"/>
    </source>
</evidence>
<dbReference type="InterPro" id="IPR012910">
    <property type="entry name" value="Plug_dom"/>
</dbReference>
<dbReference type="Pfam" id="PF00593">
    <property type="entry name" value="TonB_dep_Rec_b-barrel"/>
    <property type="match status" value="1"/>
</dbReference>
<feature type="chain" id="PRO_5015494170" evidence="13">
    <location>
        <begin position="25"/>
        <end position="1015"/>
    </location>
</feature>
<dbReference type="GO" id="GO:0006826">
    <property type="term" value="P:iron ion transport"/>
    <property type="evidence" value="ECO:0007669"/>
    <property type="project" value="UniProtKB-KW"/>
</dbReference>
<keyword evidence="4" id="KW-0410">Iron transport</keyword>
<evidence type="ECO:0000313" key="16">
    <source>
        <dbReference type="Proteomes" id="UP000245073"/>
    </source>
</evidence>
<keyword evidence="8 10" id="KW-0472">Membrane</keyword>
<dbReference type="PANTHER" id="PTHR47234:SF1">
    <property type="entry name" value="TONB-DEPENDENT RECEPTOR"/>
    <property type="match status" value="1"/>
</dbReference>
<protein>
    <submittedName>
        <fullName evidence="15">TonB-dependent receptor</fullName>
    </submittedName>
</protein>
<keyword evidence="6" id="KW-0408">Iron</keyword>
<keyword evidence="4" id="KW-0406">Ion transport</keyword>
<name>A0A2T9KA09_9CAUL</name>
<reference evidence="15 16" key="1">
    <citation type="submission" date="2018-04" db="EMBL/GenBank/DDBJ databases">
        <title>The genome sequence of Caulobacter sp. 744.</title>
        <authorList>
            <person name="Gao J."/>
            <person name="Sun J."/>
        </authorList>
    </citation>
    <scope>NUCLEOTIDE SEQUENCE [LARGE SCALE GENOMIC DNA]</scope>
    <source>
        <strain evidence="15 16">774</strain>
    </source>
</reference>
<dbReference type="PANTHER" id="PTHR47234">
    <property type="match status" value="1"/>
</dbReference>
<organism evidence="15 16">
    <name type="scientific">Caulobacter endophyticus</name>
    <dbReference type="NCBI Taxonomy" id="2172652"/>
    <lineage>
        <taxon>Bacteria</taxon>
        <taxon>Pseudomonadati</taxon>
        <taxon>Pseudomonadota</taxon>
        <taxon>Alphaproteobacteria</taxon>
        <taxon>Caulobacterales</taxon>
        <taxon>Caulobacteraceae</taxon>
        <taxon>Caulobacter</taxon>
    </lineage>
</organism>
<dbReference type="GO" id="GO:0009279">
    <property type="term" value="C:cell outer membrane"/>
    <property type="evidence" value="ECO:0007669"/>
    <property type="project" value="UniProtKB-SubCell"/>
</dbReference>
<dbReference type="InterPro" id="IPR039426">
    <property type="entry name" value="TonB-dep_rcpt-like"/>
</dbReference>
<keyword evidence="9 10" id="KW-0998">Cell outer membrane</keyword>
<dbReference type="InterPro" id="IPR036942">
    <property type="entry name" value="Beta-barrel_TonB_sf"/>
</dbReference>
<keyword evidence="13" id="KW-0732">Signal</keyword>
<dbReference type="Gene3D" id="3.55.50.30">
    <property type="match status" value="1"/>
</dbReference>
<evidence type="ECO:0000256" key="13">
    <source>
        <dbReference type="SAM" id="SignalP"/>
    </source>
</evidence>
<dbReference type="Gene3D" id="2.170.130.10">
    <property type="entry name" value="TonB-dependent receptor, plug domain"/>
    <property type="match status" value="1"/>
</dbReference>
<keyword evidence="3 10" id="KW-1134">Transmembrane beta strand</keyword>
<dbReference type="InterPro" id="IPR000531">
    <property type="entry name" value="Beta-barrel_TonB"/>
</dbReference>
<dbReference type="Proteomes" id="UP000245073">
    <property type="component" value="Unassembled WGS sequence"/>
</dbReference>
<evidence type="ECO:0000256" key="2">
    <source>
        <dbReference type="ARBA" id="ARBA00022448"/>
    </source>
</evidence>
<dbReference type="SUPFAM" id="SSF56935">
    <property type="entry name" value="Porins"/>
    <property type="match status" value="1"/>
</dbReference>
<keyword evidence="7 11" id="KW-0798">TonB box</keyword>
<feature type="signal peptide" evidence="13">
    <location>
        <begin position="1"/>
        <end position="24"/>
    </location>
</feature>
<evidence type="ECO:0000256" key="5">
    <source>
        <dbReference type="ARBA" id="ARBA00022692"/>
    </source>
</evidence>
<keyword evidence="5 10" id="KW-0812">Transmembrane</keyword>
<evidence type="ECO:0000256" key="1">
    <source>
        <dbReference type="ARBA" id="ARBA00004571"/>
    </source>
</evidence>
<keyword evidence="2 10" id="KW-0813">Transport</keyword>
<evidence type="ECO:0000256" key="7">
    <source>
        <dbReference type="ARBA" id="ARBA00023077"/>
    </source>
</evidence>
<keyword evidence="16" id="KW-1185">Reference proteome</keyword>
<evidence type="ECO:0000256" key="3">
    <source>
        <dbReference type="ARBA" id="ARBA00022452"/>
    </source>
</evidence>
<evidence type="ECO:0000259" key="14">
    <source>
        <dbReference type="SMART" id="SM00965"/>
    </source>
</evidence>
<evidence type="ECO:0000256" key="11">
    <source>
        <dbReference type="RuleBase" id="RU003357"/>
    </source>
</evidence>
<comment type="subcellular location">
    <subcellularLocation>
        <location evidence="1 10">Cell outer membrane</location>
        <topology evidence="1 10">Multi-pass membrane protein</topology>
    </subcellularLocation>
</comment>
<accession>A0A2T9KA09</accession>
<comment type="caution">
    <text evidence="15">The sequence shown here is derived from an EMBL/GenBank/DDBJ whole genome shotgun (WGS) entry which is preliminary data.</text>
</comment>
<feature type="region of interest" description="Disordered" evidence="12">
    <location>
        <begin position="192"/>
        <end position="216"/>
    </location>
</feature>
<dbReference type="Gene3D" id="2.40.170.20">
    <property type="entry name" value="TonB-dependent receptor, beta-barrel domain"/>
    <property type="match status" value="1"/>
</dbReference>
<evidence type="ECO:0000256" key="8">
    <source>
        <dbReference type="ARBA" id="ARBA00023136"/>
    </source>
</evidence>
<evidence type="ECO:0000256" key="6">
    <source>
        <dbReference type="ARBA" id="ARBA00023004"/>
    </source>
</evidence>
<keyword evidence="15" id="KW-0675">Receptor</keyword>
<feature type="compositionally biased region" description="Low complexity" evidence="12">
    <location>
        <begin position="193"/>
        <end position="216"/>
    </location>
</feature>
<comment type="similarity">
    <text evidence="10 11">Belongs to the TonB-dependent receptor family.</text>
</comment>
<evidence type="ECO:0000256" key="12">
    <source>
        <dbReference type="SAM" id="MobiDB-lite"/>
    </source>
</evidence>
<dbReference type="Pfam" id="PF07715">
    <property type="entry name" value="Plug"/>
    <property type="match status" value="1"/>
</dbReference>
<dbReference type="InterPro" id="IPR037066">
    <property type="entry name" value="Plug_dom_sf"/>
</dbReference>
<dbReference type="SMART" id="SM00965">
    <property type="entry name" value="STN"/>
    <property type="match status" value="1"/>
</dbReference>
<dbReference type="PROSITE" id="PS52016">
    <property type="entry name" value="TONB_DEPENDENT_REC_3"/>
    <property type="match status" value="1"/>
</dbReference>
<sequence length="1015" mass="107224">MGQFQGLLLSSAALTLVMAPPACAADINAPVSVKIQAGPLDAAILSLASQAQVRILFSGEVVAGKRAAALEGRLSARQALEQMLAGTGITVATARPGVLVLKIARQPVSIRQLPLDERAAATPVMAAAASRPISAPAQADEAVTELSEIVVGTHIRGVKDGPSPVVTLDRSEIDRGGYATVADAVSALPQAFGGTTSDDASTTGSDPTTTNANRATGANLRGLGADATLVLINGRRMAGAGLMGDFADMSSIPLAAVARVEVLLDGASALYGSDAVGGVINVVMRERYEGLEARARIGGSTRGDLGQRQLALTAGRGWDGGSLLLSGEYQRRNGLMAVRRDYAGDADLRRFDGTDHRLYYSQPATVLGIDPVTFSLVPIYAVPSGQDGTSLKPADFLAGQRNLANWRQTMSLLPTQERGSVYIAASQDVGSRVTLSADARYSDRRYTDYAVAPQTTMVVGRNNPYFVSPNGAATHYLAYSFLNETAGLKSAGEVQSRGLSLSAKVRLPGDWRLEAYVLHAEEIGASRYTTMLNSAFLSEALGNTPDNPATAYSAARDGYFNPFIGAGRNKQAILDFVTSGWETRRTIGRLDTASVMADGALFRLPAGAVRLAVGAQLREEHLKTIGLSATAGVTPVANFSRFGDRRVSAIFAEARAPLFGPDNRRTGLERLDLSIAVRREHYEGGATSTVPKLGLVWSPVSDWNLKATYGESFRAPSLGELTDAQRVTPVNIAVGSGTVLTLLRYGGNPDLQPETAKSWTTGLEYAPQAHPEIRLNATLWDTRFQGRIGQPAINNLSTVLTAPDLAPFRQFISPTTNTADLALVKDLLKQASSSVAGLYAPEAYLAIADARYVNTGDFKVRGLDLTGTYGLSVGGNPIVVTGNLSWLLSYKRKITAAAQGVELAGTAEYPADLRARVSATWSRGPYSVTGTLNHVGDLQTVAGSRIQAQTTADLQAQFTARDGRGPLKGLVVAVTVQNLFDKDPPFYDAPVGVGYDPANYDPAGRVVALQLTKAW</sequence>
<feature type="domain" description="Secretin/TonB short N-terminal" evidence="14">
    <location>
        <begin position="53"/>
        <end position="104"/>
    </location>
</feature>
<dbReference type="OrthoDB" id="7051241at2"/>
<dbReference type="AlphaFoldDB" id="A0A2T9KA09"/>
<evidence type="ECO:0000256" key="9">
    <source>
        <dbReference type="ARBA" id="ARBA00023237"/>
    </source>
</evidence>